<dbReference type="InterPro" id="IPR053206">
    <property type="entry name" value="Dimeric_xanthone_biosynth"/>
</dbReference>
<dbReference type="Gene3D" id="1.20.120.520">
    <property type="entry name" value="nmb1532 protein domain like"/>
    <property type="match status" value="1"/>
</dbReference>
<gene>
    <name evidence="2" type="ORF">CC84DRAFT_1133515</name>
</gene>
<name>A0A177CWL9_9PLEO</name>
<dbReference type="InParanoid" id="A0A177CWL9"/>
<reference evidence="2 3" key="1">
    <citation type="submission" date="2016-05" db="EMBL/GenBank/DDBJ databases">
        <title>Comparative analysis of secretome profiles of manganese(II)-oxidizing ascomycete fungi.</title>
        <authorList>
            <consortium name="DOE Joint Genome Institute"/>
            <person name="Zeiner C.A."/>
            <person name="Purvine S.O."/>
            <person name="Zink E.M."/>
            <person name="Wu S."/>
            <person name="Pasa-Tolic L."/>
            <person name="Chaput D.L."/>
            <person name="Haridas S."/>
            <person name="Grigoriev I.V."/>
            <person name="Santelli C.M."/>
            <person name="Hansel C.M."/>
        </authorList>
    </citation>
    <scope>NUCLEOTIDE SEQUENCE [LARGE SCALE GENOMIC DNA]</scope>
    <source>
        <strain evidence="2 3">AP3s5-JAC2a</strain>
    </source>
</reference>
<sequence length="259" mass="29336">MGQPWADQPYTLLPLPGMPGQRTSTNKDVLDMAVEMAHVHNLILRGMNAIYHQCEHVTKPGDIKDFVLYIKTWGDMVHHHHSMEETEAFPGWDGIAKAAGASESITSRNVEQHHAFEQGFEELRTYVGEMHEGKAEYDAAKVKDMIERFAPILNVHLHDEVNMILDMEKYDGKALKKVMDAAAQTSVNSADPNLVLPMLFGCYDKTVPGLGKFPPVPFFLPYLNALWFSRKHQSIWRFNPCDHWGRPRPLAFAGPSQTQ</sequence>
<accession>A0A177CWL9</accession>
<dbReference type="AlphaFoldDB" id="A0A177CWL9"/>
<keyword evidence="3" id="KW-1185">Reference proteome</keyword>
<organism evidence="2 3">
    <name type="scientific">Paraphaeosphaeria sporulosa</name>
    <dbReference type="NCBI Taxonomy" id="1460663"/>
    <lineage>
        <taxon>Eukaryota</taxon>
        <taxon>Fungi</taxon>
        <taxon>Dikarya</taxon>
        <taxon>Ascomycota</taxon>
        <taxon>Pezizomycotina</taxon>
        <taxon>Dothideomycetes</taxon>
        <taxon>Pleosporomycetidae</taxon>
        <taxon>Pleosporales</taxon>
        <taxon>Massarineae</taxon>
        <taxon>Didymosphaeriaceae</taxon>
        <taxon>Paraphaeosphaeria</taxon>
    </lineage>
</organism>
<evidence type="ECO:0000313" key="3">
    <source>
        <dbReference type="Proteomes" id="UP000077069"/>
    </source>
</evidence>
<evidence type="ECO:0000313" key="2">
    <source>
        <dbReference type="EMBL" id="OAG11601.1"/>
    </source>
</evidence>
<dbReference type="Pfam" id="PF01814">
    <property type="entry name" value="Hemerythrin"/>
    <property type="match status" value="1"/>
</dbReference>
<proteinExistence type="predicted"/>
<dbReference type="OrthoDB" id="58416at2759"/>
<evidence type="ECO:0000259" key="1">
    <source>
        <dbReference type="Pfam" id="PF01814"/>
    </source>
</evidence>
<dbReference type="Proteomes" id="UP000077069">
    <property type="component" value="Unassembled WGS sequence"/>
</dbReference>
<feature type="domain" description="Hemerythrin-like" evidence="1">
    <location>
        <begin position="35"/>
        <end position="166"/>
    </location>
</feature>
<dbReference type="EMBL" id="KV441548">
    <property type="protein sequence ID" value="OAG11601.1"/>
    <property type="molecule type" value="Genomic_DNA"/>
</dbReference>
<dbReference type="PANTHER" id="PTHR38048:SF2">
    <property type="entry name" value="HEMERYTHRIN-LIKE DOMAIN-CONTAINING PROTEIN"/>
    <property type="match status" value="1"/>
</dbReference>
<dbReference type="PANTHER" id="PTHR38048">
    <property type="entry name" value="EXPRESSED PROTEIN"/>
    <property type="match status" value="1"/>
</dbReference>
<dbReference type="RefSeq" id="XP_018041966.1">
    <property type="nucleotide sequence ID" value="XM_018175979.1"/>
</dbReference>
<protein>
    <recommendedName>
        <fullName evidence="1">Hemerythrin-like domain-containing protein</fullName>
    </recommendedName>
</protein>
<dbReference type="InterPro" id="IPR012312">
    <property type="entry name" value="Hemerythrin-like"/>
</dbReference>
<dbReference type="CDD" id="cd12108">
    <property type="entry name" value="Hr-like"/>
    <property type="match status" value="1"/>
</dbReference>
<dbReference type="GeneID" id="28759465"/>